<dbReference type="RefSeq" id="WP_187718961.1">
    <property type="nucleotide sequence ID" value="NZ_JACTAH010000002.1"/>
</dbReference>
<keyword evidence="1" id="KW-0472">Membrane</keyword>
<dbReference type="EMBL" id="JACYTO010000002">
    <property type="protein sequence ID" value="MBD8504189.1"/>
    <property type="molecule type" value="Genomic_DNA"/>
</dbReference>
<evidence type="ECO:0000313" key="3">
    <source>
        <dbReference type="Proteomes" id="UP000603602"/>
    </source>
</evidence>
<sequence length="130" mass="14447">MDPRLLADALLVLHLAFIVFVVLGGLLALRWPRAAWMHLPAAAWGAAVELGGFICPLTPLEDHYRRLAGQAGIEGGFIEHYLWPLIYPAGLTRELQVGLGLFVLALNVAIYLWAWRRRRADVADSPPTRL</sequence>
<gene>
    <name evidence="2" type="ORF">IFO67_14935</name>
</gene>
<dbReference type="InterPro" id="IPR021218">
    <property type="entry name" value="DUF2784"/>
</dbReference>
<dbReference type="Proteomes" id="UP000603602">
    <property type="component" value="Unassembled WGS sequence"/>
</dbReference>
<keyword evidence="1" id="KW-0812">Transmembrane</keyword>
<reference evidence="3" key="1">
    <citation type="submission" date="2023-07" db="EMBL/GenBank/DDBJ databases">
        <title>Thauera sp. CAU 1555 isolated from sand of Yaerae Beach.</title>
        <authorList>
            <person name="Kim W."/>
        </authorList>
    </citation>
    <scope>NUCLEOTIDE SEQUENCE [LARGE SCALE GENOMIC DNA]</scope>
    <source>
        <strain evidence="3">CAU 1555</strain>
    </source>
</reference>
<feature type="transmembrane region" description="Helical" evidence="1">
    <location>
        <begin position="41"/>
        <end position="60"/>
    </location>
</feature>
<protein>
    <submittedName>
        <fullName evidence="2">DUF2784 domain-containing protein</fullName>
    </submittedName>
</protein>
<proteinExistence type="predicted"/>
<feature type="transmembrane region" description="Helical" evidence="1">
    <location>
        <begin position="95"/>
        <end position="114"/>
    </location>
</feature>
<accession>A0ABR9BCW9</accession>
<feature type="transmembrane region" description="Helical" evidence="1">
    <location>
        <begin position="6"/>
        <end position="29"/>
    </location>
</feature>
<keyword evidence="3" id="KW-1185">Reference proteome</keyword>
<keyword evidence="1" id="KW-1133">Transmembrane helix</keyword>
<organism evidence="2 3">
    <name type="scientific">Thauera sedimentorum</name>
    <dbReference type="NCBI Taxonomy" id="2767595"/>
    <lineage>
        <taxon>Bacteria</taxon>
        <taxon>Pseudomonadati</taxon>
        <taxon>Pseudomonadota</taxon>
        <taxon>Betaproteobacteria</taxon>
        <taxon>Rhodocyclales</taxon>
        <taxon>Zoogloeaceae</taxon>
        <taxon>Thauera</taxon>
    </lineage>
</organism>
<dbReference type="Pfam" id="PF10861">
    <property type="entry name" value="DUF2784"/>
    <property type="match status" value="1"/>
</dbReference>
<evidence type="ECO:0000256" key="1">
    <source>
        <dbReference type="SAM" id="Phobius"/>
    </source>
</evidence>
<comment type="caution">
    <text evidence="2">The sequence shown here is derived from an EMBL/GenBank/DDBJ whole genome shotgun (WGS) entry which is preliminary data.</text>
</comment>
<evidence type="ECO:0000313" key="2">
    <source>
        <dbReference type="EMBL" id="MBD8504189.1"/>
    </source>
</evidence>
<name>A0ABR9BCW9_9RHOO</name>